<dbReference type="PANTHER" id="PTHR43420:SF12">
    <property type="entry name" value="N-ACETYLTRANSFERASE DOMAIN-CONTAINING PROTEIN"/>
    <property type="match status" value="1"/>
</dbReference>
<evidence type="ECO:0000313" key="7">
    <source>
        <dbReference type="Proteomes" id="UP000007962"/>
    </source>
</evidence>
<dbReference type="AlphaFoldDB" id="C5BZY4"/>
<gene>
    <name evidence="6" type="ordered locus">Bcav_3070</name>
</gene>
<dbReference type="PROSITE" id="PS51186">
    <property type="entry name" value="GNAT"/>
    <property type="match status" value="1"/>
</dbReference>
<accession>C5BZY4</accession>
<dbReference type="eggNOG" id="COG0456">
    <property type="taxonomic scope" value="Bacteria"/>
</dbReference>
<dbReference type="InterPro" id="IPR006464">
    <property type="entry name" value="AcTrfase_RimI/Ard1"/>
</dbReference>
<keyword evidence="2" id="KW-0963">Cytoplasm</keyword>
<dbReference type="NCBIfam" id="TIGR01575">
    <property type="entry name" value="rimI"/>
    <property type="match status" value="1"/>
</dbReference>
<dbReference type="InterPro" id="IPR050680">
    <property type="entry name" value="YpeA/RimI_acetyltransf"/>
</dbReference>
<dbReference type="STRING" id="471853.Bcav_3070"/>
<dbReference type="GO" id="GO:0008080">
    <property type="term" value="F:N-acetyltransferase activity"/>
    <property type="evidence" value="ECO:0007669"/>
    <property type="project" value="InterPro"/>
</dbReference>
<dbReference type="InterPro" id="IPR016181">
    <property type="entry name" value="Acyl_CoA_acyltransferase"/>
</dbReference>
<feature type="domain" description="N-acetyltransferase" evidence="5">
    <location>
        <begin position="5"/>
        <end position="150"/>
    </location>
</feature>
<dbReference type="InterPro" id="IPR000182">
    <property type="entry name" value="GNAT_dom"/>
</dbReference>
<sequence>MTPPVRLRRLTARDLDRVVELEPVLFGAGAWSRATYDAELARPDRRYVAAVDDDDALVGWAGIAVAAQAEIMTVGVAPGHRRRGIGAALLAALLDAARRAGSREVYLEVRAHDAGAQRLYERAGFVPLGIRKGYYQPEGADAVVMRLSLAAPPGVVGAEMLRADAVGTIPEKEHP</sequence>
<keyword evidence="4" id="KW-0012">Acyltransferase</keyword>
<dbReference type="RefSeq" id="WP_015883554.1">
    <property type="nucleotide sequence ID" value="NC_012669.1"/>
</dbReference>
<evidence type="ECO:0000256" key="4">
    <source>
        <dbReference type="ARBA" id="ARBA00023315"/>
    </source>
</evidence>
<keyword evidence="3 6" id="KW-0808">Transferase</keyword>
<comment type="similarity">
    <text evidence="1">Belongs to the acetyltransferase family. RimI subfamily.</text>
</comment>
<name>C5BZY4_BEUC1</name>
<dbReference type="PANTHER" id="PTHR43420">
    <property type="entry name" value="ACETYLTRANSFERASE"/>
    <property type="match status" value="1"/>
</dbReference>
<organism evidence="6 7">
    <name type="scientific">Beutenbergia cavernae (strain ATCC BAA-8 / DSM 12333 / CCUG 43141 / JCM 11478 / NBRC 16432 / NCIMB 13614 / HKI 0122)</name>
    <dbReference type="NCBI Taxonomy" id="471853"/>
    <lineage>
        <taxon>Bacteria</taxon>
        <taxon>Bacillati</taxon>
        <taxon>Actinomycetota</taxon>
        <taxon>Actinomycetes</taxon>
        <taxon>Micrococcales</taxon>
        <taxon>Beutenbergiaceae</taxon>
        <taxon>Beutenbergia</taxon>
    </lineage>
</organism>
<dbReference type="CDD" id="cd04301">
    <property type="entry name" value="NAT_SF"/>
    <property type="match status" value="1"/>
</dbReference>
<dbReference type="Gene3D" id="3.40.630.30">
    <property type="match status" value="1"/>
</dbReference>
<evidence type="ECO:0000256" key="2">
    <source>
        <dbReference type="ARBA" id="ARBA00022490"/>
    </source>
</evidence>
<dbReference type="Proteomes" id="UP000007962">
    <property type="component" value="Chromosome"/>
</dbReference>
<dbReference type="Pfam" id="PF00583">
    <property type="entry name" value="Acetyltransf_1"/>
    <property type="match status" value="1"/>
</dbReference>
<keyword evidence="7" id="KW-1185">Reference proteome</keyword>
<reference evidence="6 7" key="1">
    <citation type="journal article" date="2009" name="Stand. Genomic Sci.">
        <title>Complete genome sequence of Beutenbergia cavernae type strain (HKI 0122).</title>
        <authorList>
            <person name="Land M."/>
            <person name="Pukall R."/>
            <person name="Abt B."/>
            <person name="Goker M."/>
            <person name="Rohde M."/>
            <person name="Glavina Del Rio T."/>
            <person name="Tice H."/>
            <person name="Copeland A."/>
            <person name="Cheng J.F."/>
            <person name="Lucas S."/>
            <person name="Chen F."/>
            <person name="Nolan M."/>
            <person name="Bruce D."/>
            <person name="Goodwin L."/>
            <person name="Pitluck S."/>
            <person name="Ivanova N."/>
            <person name="Mavromatis K."/>
            <person name="Ovchinnikova G."/>
            <person name="Pati A."/>
            <person name="Chen A."/>
            <person name="Palaniappan K."/>
            <person name="Hauser L."/>
            <person name="Chang Y.J."/>
            <person name="Jefferies C.C."/>
            <person name="Saunders E."/>
            <person name="Brettin T."/>
            <person name="Detter J.C."/>
            <person name="Han C."/>
            <person name="Chain P."/>
            <person name="Bristow J."/>
            <person name="Eisen J.A."/>
            <person name="Markowitz V."/>
            <person name="Hugenholtz P."/>
            <person name="Kyrpides N.C."/>
            <person name="Klenk H.P."/>
            <person name="Lapidus A."/>
        </authorList>
    </citation>
    <scope>NUCLEOTIDE SEQUENCE [LARGE SCALE GENOMIC DNA]</scope>
    <source>
        <strain evidence="7">ATCC BAA-8 / DSM 12333 / NBRC 16432</strain>
    </source>
</reference>
<evidence type="ECO:0000259" key="5">
    <source>
        <dbReference type="PROSITE" id="PS51186"/>
    </source>
</evidence>
<dbReference type="OrthoDB" id="529907at2"/>
<evidence type="ECO:0000313" key="6">
    <source>
        <dbReference type="EMBL" id="ACQ81314.1"/>
    </source>
</evidence>
<dbReference type="KEGG" id="bcv:Bcav_3070"/>
<evidence type="ECO:0000256" key="3">
    <source>
        <dbReference type="ARBA" id="ARBA00022679"/>
    </source>
</evidence>
<proteinExistence type="inferred from homology"/>
<dbReference type="HOGENOM" id="CLU_013985_23_3_11"/>
<evidence type="ECO:0000256" key="1">
    <source>
        <dbReference type="ARBA" id="ARBA00005395"/>
    </source>
</evidence>
<dbReference type="EMBL" id="CP001618">
    <property type="protein sequence ID" value="ACQ81314.1"/>
    <property type="molecule type" value="Genomic_DNA"/>
</dbReference>
<protein>
    <submittedName>
        <fullName evidence="6">Ribosomal-protein-alanine acetyltransferase</fullName>
    </submittedName>
</protein>
<dbReference type="SUPFAM" id="SSF55729">
    <property type="entry name" value="Acyl-CoA N-acyltransferases (Nat)"/>
    <property type="match status" value="1"/>
</dbReference>